<dbReference type="Proteomes" id="UP001501231">
    <property type="component" value="Unassembled WGS sequence"/>
</dbReference>
<feature type="compositionally biased region" description="Gly residues" evidence="1">
    <location>
        <begin position="1"/>
        <end position="10"/>
    </location>
</feature>
<reference evidence="2 3" key="1">
    <citation type="journal article" date="2019" name="Int. J. Syst. Evol. Microbiol.">
        <title>The Global Catalogue of Microorganisms (GCM) 10K type strain sequencing project: providing services to taxonomists for standard genome sequencing and annotation.</title>
        <authorList>
            <consortium name="The Broad Institute Genomics Platform"/>
            <consortium name="The Broad Institute Genome Sequencing Center for Infectious Disease"/>
            <person name="Wu L."/>
            <person name="Ma J."/>
        </authorList>
    </citation>
    <scope>NUCLEOTIDE SEQUENCE [LARGE SCALE GENOMIC DNA]</scope>
    <source>
        <strain evidence="2 3">JCM 3325</strain>
    </source>
</reference>
<sequence>MFGDVPGGAPGDTSGNTPDRDATGQMFVFLGWAWDVDKAARLAARHPVMRADITRLGWARPVINVDPVHAATVDLSRPLLAVPVPNAAVPLVIDGYHRIHRAITERVTELPVILLDAADERACRIMGGGITPIG</sequence>
<evidence type="ECO:0000256" key="1">
    <source>
        <dbReference type="SAM" id="MobiDB-lite"/>
    </source>
</evidence>
<comment type="caution">
    <text evidence="2">The sequence shown here is derived from an EMBL/GenBank/DDBJ whole genome shotgun (WGS) entry which is preliminary data.</text>
</comment>
<gene>
    <name evidence="2" type="ORF">GCM10010191_12700</name>
</gene>
<feature type="region of interest" description="Disordered" evidence="1">
    <location>
        <begin position="1"/>
        <end position="20"/>
    </location>
</feature>
<evidence type="ECO:0000313" key="2">
    <source>
        <dbReference type="EMBL" id="GAA2406180.1"/>
    </source>
</evidence>
<proteinExistence type="predicted"/>
<protein>
    <recommendedName>
        <fullName evidence="4">ParB/Sulfiredoxin domain-containing protein</fullName>
    </recommendedName>
</protein>
<evidence type="ECO:0000313" key="3">
    <source>
        <dbReference type="Proteomes" id="UP001501231"/>
    </source>
</evidence>
<keyword evidence="3" id="KW-1185">Reference proteome</keyword>
<dbReference type="RefSeq" id="WP_344587565.1">
    <property type="nucleotide sequence ID" value="NZ_BAAARW010000004.1"/>
</dbReference>
<evidence type="ECO:0008006" key="4">
    <source>
        <dbReference type="Google" id="ProtNLM"/>
    </source>
</evidence>
<dbReference type="EMBL" id="BAAARW010000004">
    <property type="protein sequence ID" value="GAA2406180.1"/>
    <property type="molecule type" value="Genomic_DNA"/>
</dbReference>
<name>A0ABN3IJ05_9ACTN</name>
<accession>A0ABN3IJ05</accession>
<organism evidence="2 3">
    <name type="scientific">Actinomadura vinacea</name>
    <dbReference type="NCBI Taxonomy" id="115336"/>
    <lineage>
        <taxon>Bacteria</taxon>
        <taxon>Bacillati</taxon>
        <taxon>Actinomycetota</taxon>
        <taxon>Actinomycetes</taxon>
        <taxon>Streptosporangiales</taxon>
        <taxon>Thermomonosporaceae</taxon>
        <taxon>Actinomadura</taxon>
    </lineage>
</organism>